<evidence type="ECO:0000256" key="1">
    <source>
        <dbReference type="SAM" id="MobiDB-lite"/>
    </source>
</evidence>
<accession>A0A9Q9AMU0</accession>
<proteinExistence type="predicted"/>
<sequence>MAYGSNESSNLVAAFFLPEQRNTQATTQIPRDCSHQPPTTEHSGPYKPATQALQVKLFSSPTHFDHITIVKLPASPLQQTIKMFYANANPCVLELGKGNGQSGGTPCVLQLGKGNGQSGGTPCVLQLGKGNGQSGGTPCVLQLGKGNGQSGGTPCTLQ</sequence>
<protein>
    <submittedName>
        <fullName evidence="2">Uncharacterized protein</fullName>
    </submittedName>
</protein>
<dbReference type="EMBL" id="CP099419">
    <property type="protein sequence ID" value="USW49315.1"/>
    <property type="molecule type" value="Genomic_DNA"/>
</dbReference>
<dbReference type="Proteomes" id="UP001056384">
    <property type="component" value="Chromosome 2"/>
</dbReference>
<dbReference type="AlphaFoldDB" id="A0A9Q9AMU0"/>
<reference evidence="2" key="1">
    <citation type="submission" date="2022-06" db="EMBL/GenBank/DDBJ databases">
        <title>Complete genome sequences of two strains of the flax pathogen Septoria linicola.</title>
        <authorList>
            <person name="Lapalu N."/>
            <person name="Simon A."/>
            <person name="Demenou B."/>
            <person name="Paumier D."/>
            <person name="Guillot M.-P."/>
            <person name="Gout L."/>
            <person name="Valade R."/>
        </authorList>
    </citation>
    <scope>NUCLEOTIDE SEQUENCE</scope>
    <source>
        <strain evidence="2">SE15195</strain>
    </source>
</reference>
<name>A0A9Q9AMU0_9PEZI</name>
<organism evidence="2 3">
    <name type="scientific">Septoria linicola</name>
    <dbReference type="NCBI Taxonomy" id="215465"/>
    <lineage>
        <taxon>Eukaryota</taxon>
        <taxon>Fungi</taxon>
        <taxon>Dikarya</taxon>
        <taxon>Ascomycota</taxon>
        <taxon>Pezizomycotina</taxon>
        <taxon>Dothideomycetes</taxon>
        <taxon>Dothideomycetidae</taxon>
        <taxon>Mycosphaerellales</taxon>
        <taxon>Mycosphaerellaceae</taxon>
        <taxon>Septoria</taxon>
    </lineage>
</organism>
<evidence type="ECO:0000313" key="3">
    <source>
        <dbReference type="Proteomes" id="UP001056384"/>
    </source>
</evidence>
<keyword evidence="3" id="KW-1185">Reference proteome</keyword>
<feature type="region of interest" description="Disordered" evidence="1">
    <location>
        <begin position="24"/>
        <end position="46"/>
    </location>
</feature>
<evidence type="ECO:0000313" key="2">
    <source>
        <dbReference type="EMBL" id="USW49315.1"/>
    </source>
</evidence>
<gene>
    <name evidence="2" type="ORF">Slin15195_G026340</name>
</gene>